<keyword evidence="2" id="KW-0812">Transmembrane</keyword>
<evidence type="ECO:0000313" key="3">
    <source>
        <dbReference type="EMBL" id="KAG7354510.1"/>
    </source>
</evidence>
<gene>
    <name evidence="3" type="ORF">IV203_003866</name>
</gene>
<proteinExistence type="predicted"/>
<reference evidence="3" key="2">
    <citation type="submission" date="2021-04" db="EMBL/GenBank/DDBJ databases">
        <authorList>
            <person name="Podell S."/>
        </authorList>
    </citation>
    <scope>NUCLEOTIDE SEQUENCE</scope>
    <source>
        <strain evidence="3">Hildebrandi</strain>
    </source>
</reference>
<dbReference type="AlphaFoldDB" id="A0A9K3L4B3"/>
<protein>
    <submittedName>
        <fullName evidence="3">Uncharacterized protein</fullName>
    </submittedName>
</protein>
<comment type="caution">
    <text evidence="3">The sequence shown here is derived from an EMBL/GenBank/DDBJ whole genome shotgun (WGS) entry which is preliminary data.</text>
</comment>
<feature type="transmembrane region" description="Helical" evidence="2">
    <location>
        <begin position="214"/>
        <end position="234"/>
    </location>
</feature>
<evidence type="ECO:0000256" key="1">
    <source>
        <dbReference type="SAM" id="MobiDB-lite"/>
    </source>
</evidence>
<keyword evidence="2" id="KW-1133">Transmembrane helix</keyword>
<organism evidence="3 4">
    <name type="scientific">Nitzschia inconspicua</name>
    <dbReference type="NCBI Taxonomy" id="303405"/>
    <lineage>
        <taxon>Eukaryota</taxon>
        <taxon>Sar</taxon>
        <taxon>Stramenopiles</taxon>
        <taxon>Ochrophyta</taxon>
        <taxon>Bacillariophyta</taxon>
        <taxon>Bacillariophyceae</taxon>
        <taxon>Bacillariophycidae</taxon>
        <taxon>Bacillariales</taxon>
        <taxon>Bacillariaceae</taxon>
        <taxon>Nitzschia</taxon>
    </lineage>
</organism>
<sequence>MDVELAKKETLDAATPVKRMSLEDAHVELERQGLSCNLINERLLVGVSSACRWDVTAKMEVLIFVQNIPGILTLEKILQDLKALPSWVDQHHVGGKCPPFGFGRARLKMLVYYADSVSLEAAYEISRKARPREWCASTFLAAQDAEGKSYILDPASAPFWGRAFYPELRYRAERLTGGSVGVLQLPGFPCWIKVVAVLSNLYILVIAFQMPWILLVFFGTLLLHFLIAAAYQLWHDRKHEKKNDSEDDTMGHGPYTDYGDDSQFHVV</sequence>
<reference evidence="3" key="1">
    <citation type="journal article" date="2021" name="Sci. Rep.">
        <title>Diploid genomic architecture of Nitzschia inconspicua, an elite biomass production diatom.</title>
        <authorList>
            <person name="Oliver A."/>
            <person name="Podell S."/>
            <person name="Pinowska A."/>
            <person name="Traller J.C."/>
            <person name="Smith S.R."/>
            <person name="McClure R."/>
            <person name="Beliaev A."/>
            <person name="Bohutskyi P."/>
            <person name="Hill E.A."/>
            <person name="Rabines A."/>
            <person name="Zheng H."/>
            <person name="Allen L.Z."/>
            <person name="Kuo A."/>
            <person name="Grigoriev I.V."/>
            <person name="Allen A.E."/>
            <person name="Hazlebeck D."/>
            <person name="Allen E.E."/>
        </authorList>
    </citation>
    <scope>NUCLEOTIDE SEQUENCE</scope>
    <source>
        <strain evidence="3">Hildebrandi</strain>
    </source>
</reference>
<evidence type="ECO:0000313" key="4">
    <source>
        <dbReference type="Proteomes" id="UP000693970"/>
    </source>
</evidence>
<keyword evidence="2" id="KW-0472">Membrane</keyword>
<name>A0A9K3L4B3_9STRA</name>
<evidence type="ECO:0000256" key="2">
    <source>
        <dbReference type="SAM" id="Phobius"/>
    </source>
</evidence>
<dbReference type="EMBL" id="JAGRRH010000016">
    <property type="protein sequence ID" value="KAG7354510.1"/>
    <property type="molecule type" value="Genomic_DNA"/>
</dbReference>
<dbReference type="OrthoDB" id="53302at2759"/>
<dbReference type="Proteomes" id="UP000693970">
    <property type="component" value="Unassembled WGS sequence"/>
</dbReference>
<accession>A0A9K3L4B3</accession>
<keyword evidence="4" id="KW-1185">Reference proteome</keyword>
<feature type="region of interest" description="Disordered" evidence="1">
    <location>
        <begin position="242"/>
        <end position="261"/>
    </location>
</feature>